<dbReference type="EMBL" id="UYWY01025145">
    <property type="protein sequence ID" value="VDM49440.1"/>
    <property type="molecule type" value="Genomic_DNA"/>
</dbReference>
<comment type="similarity">
    <text evidence="2">Belongs to the REXO1/REXO3 family.</text>
</comment>
<gene>
    <name evidence="9" type="ORF">TCNE_LOCUS18119</name>
</gene>
<name>A0A183VBJ9_TOXCA</name>
<dbReference type="GO" id="GO:0005634">
    <property type="term" value="C:nucleus"/>
    <property type="evidence" value="ECO:0007669"/>
    <property type="project" value="UniProtKB-SubCell"/>
</dbReference>
<dbReference type="SMART" id="SM00479">
    <property type="entry name" value="EXOIII"/>
    <property type="match status" value="1"/>
</dbReference>
<evidence type="ECO:0000313" key="10">
    <source>
        <dbReference type="Proteomes" id="UP000050794"/>
    </source>
</evidence>
<keyword evidence="5" id="KW-0269">Exonuclease</keyword>
<evidence type="ECO:0000256" key="4">
    <source>
        <dbReference type="ARBA" id="ARBA00022801"/>
    </source>
</evidence>
<dbReference type="PANTHER" id="PTHR12801:SF82">
    <property type="entry name" value="RNA EXONUCLEASE 5"/>
    <property type="match status" value="1"/>
</dbReference>
<dbReference type="WBParaSite" id="TCNE_0001812301-mRNA-1">
    <property type="protein sequence ID" value="TCNE_0001812301-mRNA-1"/>
    <property type="gene ID" value="TCNE_0001812301"/>
</dbReference>
<proteinExistence type="inferred from homology"/>
<dbReference type="GO" id="GO:0003676">
    <property type="term" value="F:nucleic acid binding"/>
    <property type="evidence" value="ECO:0007669"/>
    <property type="project" value="InterPro"/>
</dbReference>
<feature type="domain" description="Exonuclease" evidence="8">
    <location>
        <begin position="95"/>
        <end position="255"/>
    </location>
</feature>
<dbReference type="Pfam" id="PF00929">
    <property type="entry name" value="RNase_T"/>
    <property type="match status" value="1"/>
</dbReference>
<dbReference type="InterPro" id="IPR034922">
    <property type="entry name" value="REX1-like_exo"/>
</dbReference>
<dbReference type="InterPro" id="IPR013520">
    <property type="entry name" value="Ribonucl_H"/>
</dbReference>
<protein>
    <submittedName>
        <fullName evidence="11">Exonuclease domain-containing protein</fullName>
    </submittedName>
</protein>
<keyword evidence="3" id="KW-0540">Nuclease</keyword>
<keyword evidence="6" id="KW-0539">Nucleus</keyword>
<evidence type="ECO:0000313" key="11">
    <source>
        <dbReference type="WBParaSite" id="TCNE_0001812301-mRNA-1"/>
    </source>
</evidence>
<evidence type="ECO:0000259" key="8">
    <source>
        <dbReference type="SMART" id="SM00479"/>
    </source>
</evidence>
<keyword evidence="4" id="KW-0378">Hydrolase</keyword>
<evidence type="ECO:0000256" key="2">
    <source>
        <dbReference type="ARBA" id="ARBA00006357"/>
    </source>
</evidence>
<dbReference type="SUPFAM" id="SSF53098">
    <property type="entry name" value="Ribonuclease H-like"/>
    <property type="match status" value="1"/>
</dbReference>
<evidence type="ECO:0000256" key="5">
    <source>
        <dbReference type="ARBA" id="ARBA00022839"/>
    </source>
</evidence>
<dbReference type="PANTHER" id="PTHR12801">
    <property type="entry name" value="RNA EXONUCLEASE REXO1 / RECO3 FAMILY MEMBER-RELATED"/>
    <property type="match status" value="1"/>
</dbReference>
<accession>A0A183VBJ9</accession>
<sequence length="501" mass="55798">MQKEVANRDEFWHAILNIPISRAEQIRELVAEGHDPLNSFVSKNLRGSLLMSVEQMANLSYPFPGDAELDSRGLLSRYRIQATKEKYFAVKADSPLFAIDCEMCVSDNNGPRELTRITLVDEQCNVVIDTLVKPYDQITDYVTKFSGITKQMLESIDVRLEHVQLALSHILPEDGILVGHSLEYDLRALRLSHPYCIDVALAFNLSGSEKQRSSLKTLTNIFLGETIQDKRGHCSVEDAIATMRLMKMKLDKGFEFGNVSLGWSYDSWARENGLTNTGARLGAKRPHSDNAAGEDGGVLEPRPKRNRPSGEKADFERDNNDRQRCGKCGRAMNVECSVQDCKCRNSRASVCVVCCAHRPPKPSEEELGERLDWSAALGKNSFIGRKPLVEEVMKMEGKSILCCANGQSCSFQSTSRAKFYDTRSFKSSNDLLRVIGGEILEHNLAMIEVDSRLISDCSDRPASVHIDNIVESIVSCASPKSLILLILSSPQESTCRISVKP</sequence>
<organism evidence="10 11">
    <name type="scientific">Toxocara canis</name>
    <name type="common">Canine roundworm</name>
    <dbReference type="NCBI Taxonomy" id="6265"/>
    <lineage>
        <taxon>Eukaryota</taxon>
        <taxon>Metazoa</taxon>
        <taxon>Ecdysozoa</taxon>
        <taxon>Nematoda</taxon>
        <taxon>Chromadorea</taxon>
        <taxon>Rhabditida</taxon>
        <taxon>Spirurina</taxon>
        <taxon>Ascaridomorpha</taxon>
        <taxon>Ascaridoidea</taxon>
        <taxon>Toxocaridae</taxon>
        <taxon>Toxocara</taxon>
    </lineage>
</organism>
<dbReference type="AlphaFoldDB" id="A0A183VBJ9"/>
<evidence type="ECO:0000256" key="7">
    <source>
        <dbReference type="SAM" id="MobiDB-lite"/>
    </source>
</evidence>
<evidence type="ECO:0000256" key="6">
    <source>
        <dbReference type="ARBA" id="ARBA00023242"/>
    </source>
</evidence>
<evidence type="ECO:0000256" key="3">
    <source>
        <dbReference type="ARBA" id="ARBA00022722"/>
    </source>
</evidence>
<dbReference type="CDD" id="cd06145">
    <property type="entry name" value="REX1_like"/>
    <property type="match status" value="1"/>
</dbReference>
<dbReference type="InterPro" id="IPR012337">
    <property type="entry name" value="RNaseH-like_sf"/>
</dbReference>
<comment type="subcellular location">
    <subcellularLocation>
        <location evidence="1">Nucleus</location>
    </subcellularLocation>
</comment>
<dbReference type="Proteomes" id="UP000050794">
    <property type="component" value="Unassembled WGS sequence"/>
</dbReference>
<dbReference type="GO" id="GO:0004527">
    <property type="term" value="F:exonuclease activity"/>
    <property type="evidence" value="ECO:0007669"/>
    <property type="project" value="UniProtKB-KW"/>
</dbReference>
<feature type="compositionally biased region" description="Basic and acidic residues" evidence="7">
    <location>
        <begin position="308"/>
        <end position="319"/>
    </location>
</feature>
<dbReference type="GO" id="GO:0010629">
    <property type="term" value="P:negative regulation of gene expression"/>
    <property type="evidence" value="ECO:0007669"/>
    <property type="project" value="UniProtKB-ARBA"/>
</dbReference>
<dbReference type="InterPro" id="IPR047021">
    <property type="entry name" value="REXO1/3/4-like"/>
</dbReference>
<feature type="region of interest" description="Disordered" evidence="7">
    <location>
        <begin position="277"/>
        <end position="319"/>
    </location>
</feature>
<evidence type="ECO:0000313" key="9">
    <source>
        <dbReference type="EMBL" id="VDM49440.1"/>
    </source>
</evidence>
<dbReference type="InterPro" id="IPR036397">
    <property type="entry name" value="RNaseH_sf"/>
</dbReference>
<reference evidence="9 10" key="2">
    <citation type="submission" date="2018-11" db="EMBL/GenBank/DDBJ databases">
        <authorList>
            <consortium name="Pathogen Informatics"/>
        </authorList>
    </citation>
    <scope>NUCLEOTIDE SEQUENCE [LARGE SCALE GENOMIC DNA]</scope>
</reference>
<keyword evidence="10" id="KW-1185">Reference proteome</keyword>
<evidence type="ECO:0000256" key="1">
    <source>
        <dbReference type="ARBA" id="ARBA00004123"/>
    </source>
</evidence>
<reference evidence="11" key="1">
    <citation type="submission" date="2016-06" db="UniProtKB">
        <authorList>
            <consortium name="WormBaseParasite"/>
        </authorList>
    </citation>
    <scope>IDENTIFICATION</scope>
</reference>
<dbReference type="FunFam" id="3.30.420.10:FF:000031">
    <property type="entry name" value="RNA exonuclease 1"/>
    <property type="match status" value="1"/>
</dbReference>
<dbReference type="Gene3D" id="3.30.420.10">
    <property type="entry name" value="Ribonuclease H-like superfamily/Ribonuclease H"/>
    <property type="match status" value="1"/>
</dbReference>